<feature type="compositionally biased region" description="Basic and acidic residues" evidence="1">
    <location>
        <begin position="48"/>
        <end position="58"/>
    </location>
</feature>
<gene>
    <name evidence="2" type="ORF">FKW44_007354</name>
</gene>
<feature type="region of interest" description="Disordered" evidence="1">
    <location>
        <begin position="1"/>
        <end position="74"/>
    </location>
</feature>
<protein>
    <submittedName>
        <fullName evidence="2">Uncharacterized protein</fullName>
    </submittedName>
</protein>
<proteinExistence type="predicted"/>
<dbReference type="Proteomes" id="UP000595437">
    <property type="component" value="Chromosome 5"/>
</dbReference>
<organism evidence="2 3">
    <name type="scientific">Caligus rogercresseyi</name>
    <name type="common">Sea louse</name>
    <dbReference type="NCBI Taxonomy" id="217165"/>
    <lineage>
        <taxon>Eukaryota</taxon>
        <taxon>Metazoa</taxon>
        <taxon>Ecdysozoa</taxon>
        <taxon>Arthropoda</taxon>
        <taxon>Crustacea</taxon>
        <taxon>Multicrustacea</taxon>
        <taxon>Hexanauplia</taxon>
        <taxon>Copepoda</taxon>
        <taxon>Siphonostomatoida</taxon>
        <taxon>Caligidae</taxon>
        <taxon>Caligus</taxon>
    </lineage>
</organism>
<feature type="compositionally biased region" description="Basic and acidic residues" evidence="1">
    <location>
        <begin position="621"/>
        <end position="630"/>
    </location>
</feature>
<reference evidence="3" key="1">
    <citation type="submission" date="2021-01" db="EMBL/GenBank/DDBJ databases">
        <title>Caligus Genome Assembly.</title>
        <authorList>
            <person name="Gallardo-Escarate C."/>
        </authorList>
    </citation>
    <scope>NUCLEOTIDE SEQUENCE [LARGE SCALE GENOMIC DNA]</scope>
</reference>
<name>A0A7T8KEM9_CALRO</name>
<feature type="region of interest" description="Disordered" evidence="1">
    <location>
        <begin position="585"/>
        <end position="647"/>
    </location>
</feature>
<dbReference type="EMBL" id="CP045894">
    <property type="protein sequence ID" value="QQP54504.1"/>
    <property type="molecule type" value="Genomic_DNA"/>
</dbReference>
<accession>A0A7T8KEM9</accession>
<evidence type="ECO:0000313" key="3">
    <source>
        <dbReference type="Proteomes" id="UP000595437"/>
    </source>
</evidence>
<evidence type="ECO:0000313" key="2">
    <source>
        <dbReference type="EMBL" id="QQP54504.1"/>
    </source>
</evidence>
<sequence>MADHPKGFDSSEKQSLTEASFMQDVSEPKADSNILNLSSEQCHLQDVGSDHESVKDSEPSSNSASEYEEEDATPSFTAAAVKALLSKQGQETGEVMRGLLKEFMGKSSERPVEGRPVAKTCLPSTYTHEEIAGSSETNFTVDQCPVTDAGPYEKRQWVEGMTSYKKDLEEALAKFSPSEIQVRREKYLRSAANGMAAYLKAKEDGPLIALEVSGIAEKIRGNPNQAEEIKAGEEETLLELKNSISALNARWAKFCGKPQVLQELKDALQALNAAGKTPSKSATAREINVLNYVSPFSGQEEAVRSTFERWRRDWEACHDAIMAAGATEADAFHRLLAAMAPGSPAHALVLRYQRSPSQCYSLAMKALEEAYGDLVRMATDLIAPAPASKKPTEVVQDLLDFLDMEETLKKADVSIGDILAQQKLLAMLPPAYKADEEWPKWVESALRDQAKAAAAANRASMGASPVPTNSNIGTLYKRESLKLFALWLEERNPASSTEAAIFSVSTSVPPKIPLRPRVLKNGTFGGCLCGAQDHKASTCTTVAAWEPAVFYKVATQANACRSCCLHTFKKGEKCQHRCQTCGLGHPTNRHHHYRRREGKPLNAPKRRGSGKEGPPPKKLHKEGGRREKLRGNKGSNKPKGPTQATVDAAEIAKALKSFFKPKEN</sequence>
<feature type="compositionally biased region" description="Polar residues" evidence="1">
    <location>
        <begin position="33"/>
        <end position="42"/>
    </location>
</feature>
<feature type="compositionally biased region" description="Basic residues" evidence="1">
    <location>
        <begin position="587"/>
        <end position="597"/>
    </location>
</feature>
<keyword evidence="3" id="KW-1185">Reference proteome</keyword>
<feature type="compositionally biased region" description="Basic and acidic residues" evidence="1">
    <location>
        <begin position="1"/>
        <end position="12"/>
    </location>
</feature>
<evidence type="ECO:0000256" key="1">
    <source>
        <dbReference type="SAM" id="MobiDB-lite"/>
    </source>
</evidence>
<dbReference type="AlphaFoldDB" id="A0A7T8KEM9"/>